<gene>
    <name evidence="1" type="primary">PSMA3_1</name>
    <name evidence="1" type="ORF">OS493_036054</name>
</gene>
<dbReference type="EC" id="3.4.25.1" evidence="1"/>
<evidence type="ECO:0000313" key="2">
    <source>
        <dbReference type="Proteomes" id="UP001163046"/>
    </source>
</evidence>
<keyword evidence="2" id="KW-1185">Reference proteome</keyword>
<protein>
    <submittedName>
        <fullName evidence="1">Proteasome subunit alpha type-3</fullName>
        <ecNumber evidence="1">3.4.25.1</ecNumber>
    </submittedName>
</protein>
<reference evidence="1" key="1">
    <citation type="submission" date="2023-01" db="EMBL/GenBank/DDBJ databases">
        <title>Genome assembly of the deep-sea coral Lophelia pertusa.</title>
        <authorList>
            <person name="Herrera S."/>
            <person name="Cordes E."/>
        </authorList>
    </citation>
    <scope>NUCLEOTIDE SEQUENCE</scope>
    <source>
        <strain evidence="1">USNM1676648</strain>
        <tissue evidence="1">Polyp</tissue>
    </source>
</reference>
<dbReference type="Proteomes" id="UP001163046">
    <property type="component" value="Unassembled WGS sequence"/>
</dbReference>
<comment type="caution">
    <text evidence="1">The sequence shown here is derived from an EMBL/GenBank/DDBJ whole genome shotgun (WGS) entry which is preliminary data.</text>
</comment>
<dbReference type="Gene3D" id="3.60.20.10">
    <property type="entry name" value="Glutamine Phosphoribosylpyrophosphate, subunit 1, domain 1"/>
    <property type="match status" value="1"/>
</dbReference>
<proteinExistence type="predicted"/>
<dbReference type="EMBL" id="MU826883">
    <property type="protein sequence ID" value="KAJ7369832.1"/>
    <property type="molecule type" value="Genomic_DNA"/>
</dbReference>
<dbReference type="InterPro" id="IPR029055">
    <property type="entry name" value="Ntn_hydrolases_N"/>
</dbReference>
<keyword evidence="1" id="KW-0647">Proteasome</keyword>
<evidence type="ECO:0000313" key="1">
    <source>
        <dbReference type="EMBL" id="KAJ7369832.1"/>
    </source>
</evidence>
<name>A0A9W9YUT7_9CNID</name>
<dbReference type="AlphaFoldDB" id="A0A9W9YUT7"/>
<dbReference type="OrthoDB" id="40134at2759"/>
<sequence>MIGPFRSILGIYIVHDEVKDKNFELELSWIGEVTNGKHQCVPKEIAEAAEKYAKESLVEESSSEDED</sequence>
<dbReference type="GO" id="GO:0000502">
    <property type="term" value="C:proteasome complex"/>
    <property type="evidence" value="ECO:0007669"/>
    <property type="project" value="UniProtKB-KW"/>
</dbReference>
<organism evidence="1 2">
    <name type="scientific">Desmophyllum pertusum</name>
    <dbReference type="NCBI Taxonomy" id="174260"/>
    <lineage>
        <taxon>Eukaryota</taxon>
        <taxon>Metazoa</taxon>
        <taxon>Cnidaria</taxon>
        <taxon>Anthozoa</taxon>
        <taxon>Hexacorallia</taxon>
        <taxon>Scleractinia</taxon>
        <taxon>Caryophylliina</taxon>
        <taxon>Caryophylliidae</taxon>
        <taxon>Desmophyllum</taxon>
    </lineage>
</organism>
<accession>A0A9W9YUT7</accession>
<keyword evidence="1" id="KW-0378">Hydrolase</keyword>
<dbReference type="GO" id="GO:0016787">
    <property type="term" value="F:hydrolase activity"/>
    <property type="evidence" value="ECO:0007669"/>
    <property type="project" value="UniProtKB-KW"/>
</dbReference>